<sequence length="902" mass="103508">MQNIQKYFLILESLQYGHSSDDADKNLKSNLDILQKYLKYEDLNSSALPCRLNGYPPDESCTESWKCACYLFHVITTITSNVNLDSNEREQLISVRNQNELFNAIKLASRYGIVYNLSEVLHQHPIFSCSHGNKRDIGQLKTSLKILSELFLIATIASSRVMESVILEVMAGAYICKDHELLTRLDILWERTPKENYFRYLLILKSIKNLEKEVQEALHKDLLRKLVEPEGLKLLILNTVPSVNGSVEIPNWKRYDVVARIIAHKGHSDSFYKQMIEQIFIFIKNSIFDVMESNLVPAGVVTLRKLYSLNDNTRTEIEGRIKQFFKPFLQPDDIIAGLIVKESSEVQEFIKLLCTLFNGSSFEALPSAILVNYLPVLISLFTLTEGYPIAKDLTVLISQCLANRSTEELRIILESLFKKEKKSPNLEYLHERIGIKQIDEISQYQLQIMPQDFESTTDLPSGLVRILKTCNNNILAYNCFIEILMIFEETETTAKFNTGSGDLLQTEEELDEFLARKFQARLSVITCLTELISFRQFHSQFRENPDGVLKFLQNALEKRINADPGTFDSDENLPVLLAVFQEFIESAKDYSKYQVVRKSLEKYLKLVKNDELKHQIQTIVTTLDGSPNTAGLACSDYSFARSLLSESQSHLRVYGITQLIKLLTNRDEEAISNRHSILAMAMITLRDEESYTYLNCVRLLVCLVNFMQAEVLETLSAEYLNENENIEFRLKVGEAILKVTEDLGPISYNYKDVLVNCFLAGARNKINEFRTSSMANLSTVCRLLSYQVHNFFHEMMLLIEATLQTDTYLPARRASVLILSQLLWGMDNLVDFQETLLPIYRLLTAIVQNDKDEKTRVHATNGLSYLKNKCKAFLFQEPNMEKEIKIFGIKDNSEKKGHILEL</sequence>
<organism evidence="3 4">
    <name type="scientific">Hermetia illucens</name>
    <name type="common">Black soldier fly</name>
    <dbReference type="NCBI Taxonomy" id="343691"/>
    <lineage>
        <taxon>Eukaryota</taxon>
        <taxon>Metazoa</taxon>
        <taxon>Ecdysozoa</taxon>
        <taxon>Arthropoda</taxon>
        <taxon>Hexapoda</taxon>
        <taxon>Insecta</taxon>
        <taxon>Pterygota</taxon>
        <taxon>Neoptera</taxon>
        <taxon>Endopterygota</taxon>
        <taxon>Diptera</taxon>
        <taxon>Brachycera</taxon>
        <taxon>Stratiomyomorpha</taxon>
        <taxon>Stratiomyidae</taxon>
        <taxon>Hermetiinae</taxon>
        <taxon>Hermetia</taxon>
    </lineage>
</organism>
<protein>
    <recommendedName>
        <fullName evidence="2">RNA polymerase II assembly factor Rtp1 C-terminal domain-containing protein</fullName>
    </recommendedName>
</protein>
<dbReference type="SUPFAM" id="SSF48371">
    <property type="entry name" value="ARM repeat"/>
    <property type="match status" value="1"/>
</dbReference>
<dbReference type="Proteomes" id="UP000594454">
    <property type="component" value="Chromosome 1"/>
</dbReference>
<keyword evidence="4" id="KW-1185">Reference proteome</keyword>
<evidence type="ECO:0000256" key="1">
    <source>
        <dbReference type="ARBA" id="ARBA00005724"/>
    </source>
</evidence>
<dbReference type="PANTHER" id="PTHR20959:SF1">
    <property type="entry name" value="TRANSPORT AND GOLGI ORGANIZATION PROTEIN 6 HOMOLOG"/>
    <property type="match status" value="1"/>
</dbReference>
<dbReference type="PANTHER" id="PTHR20959">
    <property type="entry name" value="TRANSPORT AND GOLGI ORGANIZATION PROTEIN 6 FAMILY MEMBER"/>
    <property type="match status" value="1"/>
</dbReference>
<evidence type="ECO:0000313" key="4">
    <source>
        <dbReference type="Proteomes" id="UP000594454"/>
    </source>
</evidence>
<gene>
    <name evidence="3" type="ORF">HERILL_LOCUS2823</name>
</gene>
<dbReference type="FunCoup" id="A0A7R8UGJ3">
    <property type="interactions" value="49"/>
</dbReference>
<dbReference type="InterPro" id="IPR011989">
    <property type="entry name" value="ARM-like"/>
</dbReference>
<evidence type="ECO:0000259" key="2">
    <source>
        <dbReference type="Pfam" id="PF10363"/>
    </source>
</evidence>
<name>A0A7R8UGJ3_HERIL</name>
<dbReference type="Pfam" id="PF10363">
    <property type="entry name" value="RTP1_C1"/>
    <property type="match status" value="1"/>
</dbReference>
<dbReference type="EMBL" id="LR899009">
    <property type="protein sequence ID" value="CAD7079612.1"/>
    <property type="molecule type" value="Genomic_DNA"/>
</dbReference>
<dbReference type="GO" id="GO:0009306">
    <property type="term" value="P:protein secretion"/>
    <property type="evidence" value="ECO:0007669"/>
    <property type="project" value="TreeGrafter"/>
</dbReference>
<feature type="domain" description="RNA polymerase II assembly factor Rtp1 C-terminal" evidence="2">
    <location>
        <begin position="640"/>
        <end position="745"/>
    </location>
</feature>
<reference evidence="3 4" key="1">
    <citation type="submission" date="2020-11" db="EMBL/GenBank/DDBJ databases">
        <authorList>
            <person name="Wallbank WR R."/>
            <person name="Pardo Diaz C."/>
            <person name="Kozak K."/>
            <person name="Martin S."/>
            <person name="Jiggins C."/>
            <person name="Moest M."/>
            <person name="Warren A I."/>
            <person name="Generalovic N T."/>
            <person name="Byers J.R.P. K."/>
            <person name="Montejo-Kovacevich G."/>
            <person name="Yen C E."/>
        </authorList>
    </citation>
    <scope>NUCLEOTIDE SEQUENCE [LARGE SCALE GENOMIC DNA]</scope>
</reference>
<comment type="similarity">
    <text evidence="1">Belongs to the Tango6 family.</text>
</comment>
<proteinExistence type="inferred from homology"/>
<dbReference type="Gene3D" id="1.25.10.10">
    <property type="entry name" value="Leucine-rich Repeat Variant"/>
    <property type="match status" value="1"/>
</dbReference>
<evidence type="ECO:0000313" key="3">
    <source>
        <dbReference type="EMBL" id="CAD7079612.1"/>
    </source>
</evidence>
<dbReference type="InParanoid" id="A0A7R8UGJ3"/>
<dbReference type="InterPro" id="IPR039600">
    <property type="entry name" value="TANGO6/Rtp1"/>
</dbReference>
<dbReference type="InterPro" id="IPR016024">
    <property type="entry name" value="ARM-type_fold"/>
</dbReference>
<accession>A0A7R8UGJ3</accession>
<dbReference type="AlphaFoldDB" id="A0A7R8UGJ3"/>
<dbReference type="InterPro" id="IPR019451">
    <property type="entry name" value="Rtp1_C1"/>
</dbReference>